<keyword evidence="1" id="KW-0472">Membrane</keyword>
<dbReference type="Proteomes" id="UP000309061">
    <property type="component" value="Chromosome"/>
</dbReference>
<reference evidence="3 4" key="1">
    <citation type="submission" date="2019-11" db="EMBL/GenBank/DDBJ databases">
        <title>The genome sequence of Methylocystis heyeri.</title>
        <authorList>
            <person name="Oshkin I.Y."/>
            <person name="Miroshnikov K."/>
            <person name="Dedysh S.N."/>
        </authorList>
    </citation>
    <scope>NUCLEOTIDE SEQUENCE [LARGE SCALE GENOMIC DNA]</scope>
    <source>
        <strain evidence="3 4">H2</strain>
    </source>
</reference>
<gene>
    <name evidence="3" type="ORF">H2LOC_005855</name>
</gene>
<feature type="transmembrane region" description="Helical" evidence="1">
    <location>
        <begin position="12"/>
        <end position="35"/>
    </location>
</feature>
<keyword evidence="1" id="KW-1133">Transmembrane helix</keyword>
<proteinExistence type="predicted"/>
<name>A0A6B8KAX0_9HYPH</name>
<evidence type="ECO:0000313" key="4">
    <source>
        <dbReference type="Proteomes" id="UP000309061"/>
    </source>
</evidence>
<evidence type="ECO:0000313" key="3">
    <source>
        <dbReference type="EMBL" id="QGM45256.1"/>
    </source>
</evidence>
<evidence type="ECO:0000256" key="1">
    <source>
        <dbReference type="SAM" id="Phobius"/>
    </source>
</evidence>
<keyword evidence="4" id="KW-1185">Reference proteome</keyword>
<accession>A0A6B8KAX0</accession>
<feature type="domain" description="TadE-like" evidence="2">
    <location>
        <begin position="14"/>
        <end position="54"/>
    </location>
</feature>
<dbReference type="InterPro" id="IPR012495">
    <property type="entry name" value="TadE-like_dom"/>
</dbReference>
<dbReference type="AlphaFoldDB" id="A0A6B8KAX0"/>
<dbReference type="Pfam" id="PF07811">
    <property type="entry name" value="TadE"/>
    <property type="match status" value="1"/>
</dbReference>
<evidence type="ECO:0000259" key="2">
    <source>
        <dbReference type="Pfam" id="PF07811"/>
    </source>
</evidence>
<dbReference type="OrthoDB" id="7906240at2"/>
<keyword evidence="1" id="KW-0812">Transmembrane</keyword>
<dbReference type="RefSeq" id="WP_136495538.1">
    <property type="nucleotide sequence ID" value="NZ_CP046052.1"/>
</dbReference>
<sequence>MSRYVAKFKDCNAGLAAVEFSVALPLLLVVLLGFFELDRYVTMTRKLENTANSIAEMLTQSQSGTISDLDVAFARDATMVLFPTVLADAARKGVAWSNDIQISMSSIVFGKTNPNCSSNCAYNAQVAWSSGGLGVSRPCNRLLDAVDDTQGPSRTSLPRDAFGPVPLIAVDLSFDYTPLFAASFMPSLTIKRSAFMQPRYTLGAAYLKYAPVAGSVSLVTTCPGY</sequence>
<dbReference type="EMBL" id="CP046052">
    <property type="protein sequence ID" value="QGM45256.1"/>
    <property type="molecule type" value="Genomic_DNA"/>
</dbReference>
<dbReference type="KEGG" id="mhey:H2LOC_005855"/>
<protein>
    <recommendedName>
        <fullName evidence="2">TadE-like domain-containing protein</fullName>
    </recommendedName>
</protein>
<organism evidence="3 4">
    <name type="scientific">Methylocystis heyeri</name>
    <dbReference type="NCBI Taxonomy" id="391905"/>
    <lineage>
        <taxon>Bacteria</taxon>
        <taxon>Pseudomonadati</taxon>
        <taxon>Pseudomonadota</taxon>
        <taxon>Alphaproteobacteria</taxon>
        <taxon>Hyphomicrobiales</taxon>
        <taxon>Methylocystaceae</taxon>
        <taxon>Methylocystis</taxon>
    </lineage>
</organism>